<protein>
    <submittedName>
        <fullName evidence="3">Uncharacterized protein</fullName>
    </submittedName>
</protein>
<feature type="compositionally biased region" description="Pro residues" evidence="1">
    <location>
        <begin position="354"/>
        <end position="363"/>
    </location>
</feature>
<feature type="compositionally biased region" description="Basic and acidic residues" evidence="1">
    <location>
        <begin position="405"/>
        <end position="423"/>
    </location>
</feature>
<dbReference type="Proteomes" id="UP000481861">
    <property type="component" value="Unassembled WGS sequence"/>
</dbReference>
<reference evidence="3 4" key="1">
    <citation type="submission" date="2020-01" db="EMBL/GenBank/DDBJ databases">
        <authorList>
            <consortium name="DOE Joint Genome Institute"/>
            <person name="Haridas S."/>
            <person name="Albert R."/>
            <person name="Binder M."/>
            <person name="Bloem J."/>
            <person name="Labutti K."/>
            <person name="Salamov A."/>
            <person name="Andreopoulos B."/>
            <person name="Baker S.E."/>
            <person name="Barry K."/>
            <person name="Bills G."/>
            <person name="Bluhm B.H."/>
            <person name="Cannon C."/>
            <person name="Castanera R."/>
            <person name="Culley D.E."/>
            <person name="Daum C."/>
            <person name="Ezra D."/>
            <person name="Gonzalez J.B."/>
            <person name="Henrissat B."/>
            <person name="Kuo A."/>
            <person name="Liang C."/>
            <person name="Lipzen A."/>
            <person name="Lutzoni F."/>
            <person name="Magnuson J."/>
            <person name="Mondo S."/>
            <person name="Nolan M."/>
            <person name="Ohm R."/>
            <person name="Pangilinan J."/>
            <person name="Park H.-J.H."/>
            <person name="Ramirez L."/>
            <person name="Alfaro M."/>
            <person name="Sun H."/>
            <person name="Tritt A."/>
            <person name="Yoshinaga Y."/>
            <person name="Zwiers L.-H.L."/>
            <person name="Turgeon B.G."/>
            <person name="Goodwin S.B."/>
            <person name="Spatafora J.W."/>
            <person name="Crous P.W."/>
            <person name="Grigoriev I.V."/>
        </authorList>
    </citation>
    <scope>NUCLEOTIDE SEQUENCE [LARGE SCALE GENOMIC DNA]</scope>
    <source>
        <strain evidence="3 4">CBS 611.86</strain>
    </source>
</reference>
<dbReference type="EMBL" id="JAADJZ010000024">
    <property type="protein sequence ID" value="KAF2867093.1"/>
    <property type="molecule type" value="Genomic_DNA"/>
</dbReference>
<evidence type="ECO:0000313" key="4">
    <source>
        <dbReference type="Proteomes" id="UP000481861"/>
    </source>
</evidence>
<feature type="transmembrane region" description="Helical" evidence="2">
    <location>
        <begin position="173"/>
        <end position="196"/>
    </location>
</feature>
<evidence type="ECO:0000313" key="3">
    <source>
        <dbReference type="EMBL" id="KAF2867093.1"/>
    </source>
</evidence>
<accession>A0A7C8I4P4</accession>
<feature type="compositionally biased region" description="Gly residues" evidence="1">
    <location>
        <begin position="379"/>
        <end position="392"/>
    </location>
</feature>
<keyword evidence="2" id="KW-0472">Membrane</keyword>
<feature type="transmembrane region" description="Helical" evidence="2">
    <location>
        <begin position="85"/>
        <end position="106"/>
    </location>
</feature>
<evidence type="ECO:0000256" key="1">
    <source>
        <dbReference type="SAM" id="MobiDB-lite"/>
    </source>
</evidence>
<feature type="compositionally biased region" description="Low complexity" evidence="1">
    <location>
        <begin position="393"/>
        <end position="404"/>
    </location>
</feature>
<evidence type="ECO:0000256" key="2">
    <source>
        <dbReference type="SAM" id="Phobius"/>
    </source>
</evidence>
<name>A0A7C8I4P4_9PLEO</name>
<organism evidence="3 4">
    <name type="scientific">Massariosphaeria phaeospora</name>
    <dbReference type="NCBI Taxonomy" id="100035"/>
    <lineage>
        <taxon>Eukaryota</taxon>
        <taxon>Fungi</taxon>
        <taxon>Dikarya</taxon>
        <taxon>Ascomycota</taxon>
        <taxon>Pezizomycotina</taxon>
        <taxon>Dothideomycetes</taxon>
        <taxon>Pleosporomycetidae</taxon>
        <taxon>Pleosporales</taxon>
        <taxon>Pleosporales incertae sedis</taxon>
        <taxon>Massariosphaeria</taxon>
    </lineage>
</organism>
<feature type="compositionally biased region" description="Basic and acidic residues" evidence="1">
    <location>
        <begin position="367"/>
        <end position="376"/>
    </location>
</feature>
<comment type="caution">
    <text evidence="3">The sequence shown here is derived from an EMBL/GenBank/DDBJ whole genome shotgun (WGS) entry which is preliminary data.</text>
</comment>
<keyword evidence="2" id="KW-1133">Transmembrane helix</keyword>
<proteinExistence type="predicted"/>
<feature type="region of interest" description="Disordered" evidence="1">
    <location>
        <begin position="319"/>
        <end position="423"/>
    </location>
</feature>
<feature type="compositionally biased region" description="Low complexity" evidence="1">
    <location>
        <begin position="327"/>
        <end position="353"/>
    </location>
</feature>
<dbReference type="AlphaFoldDB" id="A0A7C8I4P4"/>
<dbReference type="OrthoDB" id="5352400at2759"/>
<feature type="transmembrane region" description="Helical" evidence="2">
    <location>
        <begin position="112"/>
        <end position="131"/>
    </location>
</feature>
<sequence length="423" mass="46012">MLGCFIPRDWRYPRAMWALMALEFPLTVANLALFGIASPNLYRTLLWAEGGRRGFNSDPTTVLYAAANYRPVDTPLVWSNFNTQYNLVVGVLCMFFYLVKSTLWLLHVFYPILSLPLHLALTALWAVSLYVQTAADKIDPDRQRNGPPWYITESCSIVQDGTLRGYCMQAKSAFAVSICMLAIYTLSLLLSAYSLYPTPTARTQHAAKRAEKEKWAAATKASPIDGDNEMSPEDQWQHMWELQQLPRTPGAMRSPTAQTPRSQAFGALQGVPVPVPGTPGAGAGQGFYVPGGVVGGGGEGGGGGGGEGLGVSSAYEEGYGYAQPHPQSQAQTEAQSQEGQQQHPYLQYTQYQSPLPPPPPPLSQPAHQEDTPHGDDAGTQGGGAQYWYGGGQEQQQVQQQQQEQQHGEAYEGMGMDKGKGTAY</sequence>
<feature type="transmembrane region" description="Helical" evidence="2">
    <location>
        <begin position="15"/>
        <end position="37"/>
    </location>
</feature>
<keyword evidence="2" id="KW-0812">Transmembrane</keyword>
<gene>
    <name evidence="3" type="ORF">BDV95DRAFT_551355</name>
</gene>
<keyword evidence="4" id="KW-1185">Reference proteome</keyword>